<evidence type="ECO:0000313" key="3">
    <source>
        <dbReference type="Proteomes" id="UP000199662"/>
    </source>
</evidence>
<protein>
    <recommendedName>
        <fullName evidence="4">Prepilin-type N-terminal cleavage/methylation domain-containing protein</fullName>
    </recommendedName>
</protein>
<reference evidence="2 3" key="1">
    <citation type="submission" date="2016-10" db="EMBL/GenBank/DDBJ databases">
        <authorList>
            <person name="de Groot N.N."/>
        </authorList>
    </citation>
    <scope>NUCLEOTIDE SEQUENCE [LARGE SCALE GENOMIC DNA]</scope>
    <source>
        <strain evidence="2 3">DSM 2179</strain>
    </source>
</reference>
<dbReference type="EMBL" id="FNZK01000003">
    <property type="protein sequence ID" value="SEJ08802.1"/>
    <property type="molecule type" value="Genomic_DNA"/>
</dbReference>
<feature type="transmembrane region" description="Helical" evidence="1">
    <location>
        <begin position="6"/>
        <end position="28"/>
    </location>
</feature>
<proteinExistence type="predicted"/>
<dbReference type="AlphaFoldDB" id="A0A1H6W8I9"/>
<gene>
    <name evidence="2" type="ORF">SAMN05660742_103116</name>
</gene>
<accession>A0A1H6W8I9</accession>
<evidence type="ECO:0000256" key="1">
    <source>
        <dbReference type="SAM" id="Phobius"/>
    </source>
</evidence>
<dbReference type="RefSeq" id="WP_091829443.1">
    <property type="nucleotide sequence ID" value="NZ_FNZK01000003.1"/>
</dbReference>
<evidence type="ECO:0008006" key="4">
    <source>
        <dbReference type="Google" id="ProtNLM"/>
    </source>
</evidence>
<name>A0A1H6W8I9_9FIRM</name>
<sequence length="131" mass="14369">MHENGFFLVEVMVLSAIAFAIAALFSLYTISGKSMEHTTIQITAGFLAQKQLAYIKGDTAVLQMYQNGIIPWQDSDDPIPVKKNGIAYVINTTVDSVPNNEALKKVVVVVSWEENHINKQVSMATLVSCHG</sequence>
<organism evidence="2 3">
    <name type="scientific">Propionispira arboris</name>
    <dbReference type="NCBI Taxonomy" id="84035"/>
    <lineage>
        <taxon>Bacteria</taxon>
        <taxon>Bacillati</taxon>
        <taxon>Bacillota</taxon>
        <taxon>Negativicutes</taxon>
        <taxon>Selenomonadales</taxon>
        <taxon>Selenomonadaceae</taxon>
        <taxon>Propionispira</taxon>
    </lineage>
</organism>
<keyword evidence="1" id="KW-0812">Transmembrane</keyword>
<keyword evidence="1" id="KW-1133">Transmembrane helix</keyword>
<dbReference type="STRING" id="84035.SAMN05660742_103116"/>
<dbReference type="Proteomes" id="UP000199662">
    <property type="component" value="Unassembled WGS sequence"/>
</dbReference>
<keyword evidence="1" id="KW-0472">Membrane</keyword>
<evidence type="ECO:0000313" key="2">
    <source>
        <dbReference type="EMBL" id="SEJ08802.1"/>
    </source>
</evidence>
<keyword evidence="3" id="KW-1185">Reference proteome</keyword>